<dbReference type="CDD" id="cd04194">
    <property type="entry name" value="GT8_A4GalT_like"/>
    <property type="match status" value="1"/>
</dbReference>
<name>A0A6V8K9Z1_9ACTN</name>
<dbReference type="PANTHER" id="PTHR13778">
    <property type="entry name" value="GLYCOSYLTRANSFERASE 8 DOMAIN-CONTAINING PROTEIN"/>
    <property type="match status" value="1"/>
</dbReference>
<reference evidence="4 5" key="1">
    <citation type="submission" date="2020-03" db="EMBL/GenBank/DDBJ databases">
        <title>Whole genome shotgun sequence of Phytohabitans houttuyneae NBRC 108639.</title>
        <authorList>
            <person name="Komaki H."/>
            <person name="Tamura T."/>
        </authorList>
    </citation>
    <scope>NUCLEOTIDE SEQUENCE [LARGE SCALE GENOMIC DNA]</scope>
    <source>
        <strain evidence="4 5">NBRC 108639</strain>
    </source>
</reference>
<dbReference type="InterPro" id="IPR050748">
    <property type="entry name" value="Glycosyltrans_8_dom-fam"/>
</dbReference>
<dbReference type="GO" id="GO:0016757">
    <property type="term" value="F:glycosyltransferase activity"/>
    <property type="evidence" value="ECO:0007669"/>
    <property type="project" value="UniProtKB-KW"/>
</dbReference>
<sequence length="307" mass="33852">MLTRSSREVVKMVRPGQRPPSVPIVCGIDDAYVVPLCALVASVAAAHPDPMTRPRMIVLHSGLNPSSCRALAMCGERLELELQLRRVPVDRGVRFPVTGWASRAVYLRLAIPQVVTDEPVVLYLDADTLVLGDLGPLLRQPLEGAPLAAVRDPQNPTVGAGIALPGCERIGVPAGREYFNSGVLLLDLVACAELGVFERARRFLVDWPDEVRLWDQDALNVAVDDRWRRLDRRWNTFAMSALVAQPGFFHHTAEPVMPLADLLADEYTAAVLHFAGPVKPWHDEFAVVPLRQLYRRFLPTGVLAGAR</sequence>
<accession>A0A6V8K9Z1</accession>
<organism evidence="4 5">
    <name type="scientific">Phytohabitans houttuyneae</name>
    <dbReference type="NCBI Taxonomy" id="1076126"/>
    <lineage>
        <taxon>Bacteria</taxon>
        <taxon>Bacillati</taxon>
        <taxon>Actinomycetota</taxon>
        <taxon>Actinomycetes</taxon>
        <taxon>Micromonosporales</taxon>
        <taxon>Micromonosporaceae</taxon>
    </lineage>
</organism>
<protein>
    <submittedName>
        <fullName evidence="4">General stress protein A</fullName>
    </submittedName>
</protein>
<dbReference type="AlphaFoldDB" id="A0A6V8K9Z1"/>
<evidence type="ECO:0000313" key="4">
    <source>
        <dbReference type="EMBL" id="GFJ82033.1"/>
    </source>
</evidence>
<evidence type="ECO:0000256" key="1">
    <source>
        <dbReference type="ARBA" id="ARBA00022676"/>
    </source>
</evidence>
<dbReference type="InterPro" id="IPR002495">
    <property type="entry name" value="Glyco_trans_8"/>
</dbReference>
<dbReference type="InterPro" id="IPR029044">
    <property type="entry name" value="Nucleotide-diphossugar_trans"/>
</dbReference>
<dbReference type="Gene3D" id="3.90.550.10">
    <property type="entry name" value="Spore Coat Polysaccharide Biosynthesis Protein SpsA, Chain A"/>
    <property type="match status" value="1"/>
</dbReference>
<keyword evidence="5" id="KW-1185">Reference proteome</keyword>
<evidence type="ECO:0000256" key="3">
    <source>
        <dbReference type="ARBA" id="ARBA00022723"/>
    </source>
</evidence>
<dbReference type="EMBL" id="BLPF01000002">
    <property type="protein sequence ID" value="GFJ82033.1"/>
    <property type="molecule type" value="Genomic_DNA"/>
</dbReference>
<dbReference type="GO" id="GO:0046872">
    <property type="term" value="F:metal ion binding"/>
    <property type="evidence" value="ECO:0007669"/>
    <property type="project" value="UniProtKB-KW"/>
</dbReference>
<keyword evidence="1" id="KW-0328">Glycosyltransferase</keyword>
<keyword evidence="3" id="KW-0479">Metal-binding</keyword>
<comment type="caution">
    <text evidence="4">The sequence shown here is derived from an EMBL/GenBank/DDBJ whole genome shotgun (WGS) entry which is preliminary data.</text>
</comment>
<dbReference type="Proteomes" id="UP000482800">
    <property type="component" value="Unassembled WGS sequence"/>
</dbReference>
<keyword evidence="2" id="KW-0808">Transferase</keyword>
<dbReference type="PANTHER" id="PTHR13778:SF47">
    <property type="entry name" value="LIPOPOLYSACCHARIDE 1,3-GALACTOSYLTRANSFERASE"/>
    <property type="match status" value="1"/>
</dbReference>
<reference evidence="4 5" key="2">
    <citation type="submission" date="2020-03" db="EMBL/GenBank/DDBJ databases">
        <authorList>
            <person name="Ichikawa N."/>
            <person name="Kimura A."/>
            <person name="Kitahashi Y."/>
            <person name="Uohara A."/>
        </authorList>
    </citation>
    <scope>NUCLEOTIDE SEQUENCE [LARGE SCALE GENOMIC DNA]</scope>
    <source>
        <strain evidence="4 5">NBRC 108639</strain>
    </source>
</reference>
<dbReference type="SUPFAM" id="SSF53448">
    <property type="entry name" value="Nucleotide-diphospho-sugar transferases"/>
    <property type="match status" value="1"/>
</dbReference>
<proteinExistence type="predicted"/>
<evidence type="ECO:0000313" key="5">
    <source>
        <dbReference type="Proteomes" id="UP000482800"/>
    </source>
</evidence>
<dbReference type="Pfam" id="PF01501">
    <property type="entry name" value="Glyco_transf_8"/>
    <property type="match status" value="1"/>
</dbReference>
<gene>
    <name evidence="4" type="primary">gspA-2</name>
    <name evidence="4" type="ORF">Phou_062130</name>
</gene>
<evidence type="ECO:0000256" key="2">
    <source>
        <dbReference type="ARBA" id="ARBA00022679"/>
    </source>
</evidence>